<dbReference type="FunFam" id="1.10.4160.10:FF:000002">
    <property type="entry name" value="Purine-cytosine permease fcyB"/>
    <property type="match status" value="1"/>
</dbReference>
<evidence type="ECO:0000256" key="8">
    <source>
        <dbReference type="PIRNR" id="PIRNR002744"/>
    </source>
</evidence>
<proteinExistence type="inferred from homology"/>
<dbReference type="OrthoDB" id="2116389at2759"/>
<evidence type="ECO:0000256" key="7">
    <source>
        <dbReference type="ARBA" id="ARBA00023136"/>
    </source>
</evidence>
<evidence type="ECO:0000256" key="2">
    <source>
        <dbReference type="ARBA" id="ARBA00008974"/>
    </source>
</evidence>
<keyword evidence="5 9" id="KW-0812">Transmembrane</keyword>
<keyword evidence="4" id="KW-0597">Phosphoprotein</keyword>
<feature type="transmembrane region" description="Helical" evidence="9">
    <location>
        <begin position="248"/>
        <end position="266"/>
    </location>
</feature>
<feature type="transmembrane region" description="Helical" evidence="9">
    <location>
        <begin position="375"/>
        <end position="394"/>
    </location>
</feature>
<dbReference type="PANTHER" id="PTHR31806">
    <property type="entry name" value="PURINE-CYTOSINE PERMEASE FCY2-RELATED"/>
    <property type="match status" value="1"/>
</dbReference>
<evidence type="ECO:0000313" key="11">
    <source>
        <dbReference type="Proteomes" id="UP000019375"/>
    </source>
</evidence>
<reference evidence="11" key="1">
    <citation type="journal article" date="2013" name="Genome Announc.">
        <title>Genome sequence of the food spoilage yeast Zygosaccharomyces bailii CLIB 213(T).</title>
        <authorList>
            <person name="Galeote V."/>
            <person name="Bigey F."/>
            <person name="Devillers H."/>
            <person name="Neuveglise C."/>
            <person name="Dequin S."/>
        </authorList>
    </citation>
    <scope>NUCLEOTIDE SEQUENCE [LARGE SCALE GENOMIC DNA]</scope>
    <source>
        <strain evidence="11">CLIB 213 / ATCC 58445 / CBS 680 / CCRC 21525 / NBRC 1098 / NCYC 1416 / NRRL Y-2227</strain>
    </source>
</reference>
<comment type="subcellular location">
    <subcellularLocation>
        <location evidence="1">Membrane</location>
        <topology evidence="1">Multi-pass membrane protein</topology>
    </subcellularLocation>
</comment>
<evidence type="ECO:0000256" key="4">
    <source>
        <dbReference type="ARBA" id="ARBA00022553"/>
    </source>
</evidence>
<keyword evidence="7 8" id="KW-0472">Membrane</keyword>
<evidence type="ECO:0000256" key="1">
    <source>
        <dbReference type="ARBA" id="ARBA00004141"/>
    </source>
</evidence>
<feature type="transmembrane region" description="Helical" evidence="9">
    <location>
        <begin position="415"/>
        <end position="435"/>
    </location>
</feature>
<dbReference type="GO" id="GO:0015856">
    <property type="term" value="P:cytosine transport"/>
    <property type="evidence" value="ECO:0007669"/>
    <property type="project" value="UniProtKB-ARBA"/>
</dbReference>
<feature type="transmembrane region" description="Helical" evidence="9">
    <location>
        <begin position="487"/>
        <end position="510"/>
    </location>
</feature>
<dbReference type="PIRSF" id="PIRSF002744">
    <property type="entry name" value="Pur-cyt_permease"/>
    <property type="match status" value="1"/>
</dbReference>
<gene>
    <name evidence="10" type="ORF">BN860_03312g</name>
</gene>
<evidence type="ECO:0000256" key="3">
    <source>
        <dbReference type="ARBA" id="ARBA00022448"/>
    </source>
</evidence>
<name>A0A8J2X7V8_ZYGB2</name>
<dbReference type="GO" id="GO:0000329">
    <property type="term" value="C:fungal-type vacuole membrane"/>
    <property type="evidence" value="ECO:0007669"/>
    <property type="project" value="TreeGrafter"/>
</dbReference>
<evidence type="ECO:0000313" key="10">
    <source>
        <dbReference type="EMBL" id="CDF89397.1"/>
    </source>
</evidence>
<dbReference type="InterPro" id="IPR001248">
    <property type="entry name" value="Pur-cyt_permease"/>
</dbReference>
<keyword evidence="6 9" id="KW-1133">Transmembrane helix</keyword>
<feature type="transmembrane region" description="Helical" evidence="9">
    <location>
        <begin position="112"/>
        <end position="134"/>
    </location>
</feature>
<feature type="transmembrane region" description="Helical" evidence="9">
    <location>
        <begin position="522"/>
        <end position="542"/>
    </location>
</feature>
<dbReference type="EMBL" id="HG316457">
    <property type="protein sequence ID" value="CDF89397.1"/>
    <property type="molecule type" value="Genomic_DNA"/>
</dbReference>
<feature type="transmembrane region" description="Helical" evidence="9">
    <location>
        <begin position="176"/>
        <end position="200"/>
    </location>
</feature>
<dbReference type="AlphaFoldDB" id="A0A8J2X7V8"/>
<evidence type="ECO:0000256" key="9">
    <source>
        <dbReference type="SAM" id="Phobius"/>
    </source>
</evidence>
<dbReference type="GO" id="GO:0005886">
    <property type="term" value="C:plasma membrane"/>
    <property type="evidence" value="ECO:0007669"/>
    <property type="project" value="TreeGrafter"/>
</dbReference>
<dbReference type="InterPro" id="IPR026030">
    <property type="entry name" value="Pur-cyt_permease_Fcy2/21/22"/>
</dbReference>
<feature type="transmembrane region" description="Helical" evidence="9">
    <location>
        <begin position="140"/>
        <end position="164"/>
    </location>
</feature>
<sequence length="552" mass="61080">MGGESSEIVYTHEMNDMDVDKGMDMDMDMDMDKRSKEYRSVQLNDMDMDKKSKEYQSVQLDESYDEELTPAENVETKLGWFNRIIAGCAETKGIEPITDEEKTDTSLINAASMWFTANMVLPTFSLGCLGPMVFDLNFGVSVLTICFFSVLGLLSVAFFSVFGAELGLRQMVLSRFLIGNWAARAFSVINTVACVGWGIVNTVSAAQLLNLVNQPHNMPLWAGCVVIVGSTVLVTFFGYKVIHLYQKYSWVPNFGVFLVIIARLKMSHTFTNGPWGGGPTTAGNVLSFGLSIYGFAAGWTTYAADYTVYMPRSTNKYKIFFWLCAGLAFPLFFCLILGAACARGALEKKSWQALYNTNSGGGIAYSVMVPDSLHGFGQFCCVVLAMSTVANNVPNMYTVALSVQAVWEPFAKVQRVVWTLLANAFTVAIACAAAYKFETFMNYFMDSIGYYISIYIAMAISEHFIYRRGRFSAYHVEDWNNAKKLPIGLVGCVALFCSCFGVAVGMAQTYWVGEAARQIGEYGGDIGFELGFGIAFVVYNIGRPLELKYFGR</sequence>
<keyword evidence="3 8" id="KW-0813">Transport</keyword>
<evidence type="ECO:0000256" key="5">
    <source>
        <dbReference type="ARBA" id="ARBA00022692"/>
    </source>
</evidence>
<comment type="similarity">
    <text evidence="2 8">Belongs to the purine-cytosine permease (2.A.39) family.</text>
</comment>
<dbReference type="GO" id="GO:0015205">
    <property type="term" value="F:nucleobase transmembrane transporter activity"/>
    <property type="evidence" value="ECO:0007669"/>
    <property type="project" value="TreeGrafter"/>
</dbReference>
<dbReference type="Proteomes" id="UP000019375">
    <property type="component" value="Unassembled WGS sequence"/>
</dbReference>
<dbReference type="PANTHER" id="PTHR31806:SF1">
    <property type="entry name" value="PURINE-CYTOSINE PERMEASE FCY2-RELATED"/>
    <property type="match status" value="1"/>
</dbReference>
<feature type="transmembrane region" description="Helical" evidence="9">
    <location>
        <begin position="286"/>
        <end position="308"/>
    </location>
</feature>
<dbReference type="Gene3D" id="1.10.4160.10">
    <property type="entry name" value="Hydantoin permease"/>
    <property type="match status" value="1"/>
</dbReference>
<feature type="transmembrane region" description="Helical" evidence="9">
    <location>
        <begin position="320"/>
        <end position="346"/>
    </location>
</feature>
<feature type="transmembrane region" description="Helical" evidence="9">
    <location>
        <begin position="220"/>
        <end position="239"/>
    </location>
</feature>
<feature type="transmembrane region" description="Helical" evidence="9">
    <location>
        <begin position="447"/>
        <end position="466"/>
    </location>
</feature>
<dbReference type="CDD" id="cd11484">
    <property type="entry name" value="SLC-NCS1sbd_CobB-like"/>
    <property type="match status" value="1"/>
</dbReference>
<accession>A0A8J2X7V8</accession>
<dbReference type="Pfam" id="PF02133">
    <property type="entry name" value="Transp_cyt_pur"/>
    <property type="match status" value="1"/>
</dbReference>
<organism evidence="10 11">
    <name type="scientific">Zygosaccharomyces bailii (strain CLIB 213 / ATCC 58445 / CBS 680 / BCRC 21525 / NBRC 1098 / NCYC 1416 / NRRL Y-2227)</name>
    <dbReference type="NCBI Taxonomy" id="1333698"/>
    <lineage>
        <taxon>Eukaryota</taxon>
        <taxon>Fungi</taxon>
        <taxon>Dikarya</taxon>
        <taxon>Ascomycota</taxon>
        <taxon>Saccharomycotina</taxon>
        <taxon>Saccharomycetes</taxon>
        <taxon>Saccharomycetales</taxon>
        <taxon>Saccharomycetaceae</taxon>
        <taxon>Zygosaccharomyces</taxon>
    </lineage>
</organism>
<evidence type="ECO:0000256" key="6">
    <source>
        <dbReference type="ARBA" id="ARBA00022989"/>
    </source>
</evidence>
<keyword evidence="11" id="KW-1185">Reference proteome</keyword>
<protein>
    <submittedName>
        <fullName evidence="10">ZYBA0S04-03312g1_1</fullName>
    </submittedName>
</protein>